<sequence length="45" mass="5262">MIAITGQNNRLPSEIKAKFDELKILFCGKTSLRLRTQEYQERFSS</sequence>
<name>A0A4Y1ZG72_9BACL</name>
<reference evidence="1 2" key="1">
    <citation type="submission" date="2017-11" db="EMBL/GenBank/DDBJ databases">
        <title>Draft Genome Sequence of Sporolactobacillus inulinus NBRC 111894 Isolated from Koso, a Japanese Sugar-Vegetable Fermented Beverage.</title>
        <authorList>
            <person name="Chiou T.Y."/>
            <person name="Oshima K."/>
            <person name="Suda W."/>
            <person name="Hattori M."/>
            <person name="Takahashi T."/>
        </authorList>
    </citation>
    <scope>NUCLEOTIDE SEQUENCE [LARGE SCALE GENOMIC DNA]</scope>
    <source>
        <strain evidence="1 2">NBRC111894</strain>
    </source>
</reference>
<evidence type="ECO:0000313" key="2">
    <source>
        <dbReference type="Proteomes" id="UP000319716"/>
    </source>
</evidence>
<proteinExistence type="predicted"/>
<comment type="caution">
    <text evidence="1">The sequence shown here is derived from an EMBL/GenBank/DDBJ whole genome shotgun (WGS) entry which is preliminary data.</text>
</comment>
<organism evidence="1 2">
    <name type="scientific">Sporolactobacillus inulinus</name>
    <dbReference type="NCBI Taxonomy" id="2078"/>
    <lineage>
        <taxon>Bacteria</taxon>
        <taxon>Bacillati</taxon>
        <taxon>Bacillota</taxon>
        <taxon>Bacilli</taxon>
        <taxon>Bacillales</taxon>
        <taxon>Sporolactobacillaceae</taxon>
        <taxon>Sporolactobacillus</taxon>
    </lineage>
</organism>
<dbReference type="Proteomes" id="UP000319716">
    <property type="component" value="Unassembled WGS sequence"/>
</dbReference>
<dbReference type="AlphaFoldDB" id="A0A4Y1ZG72"/>
<protein>
    <submittedName>
        <fullName evidence="1">Uncharacterized protein</fullName>
    </submittedName>
</protein>
<accession>A0A4Y1ZG72</accession>
<evidence type="ECO:0000313" key="1">
    <source>
        <dbReference type="EMBL" id="GAY77983.1"/>
    </source>
</evidence>
<dbReference type="EMBL" id="BEXB01000037">
    <property type="protein sequence ID" value="GAY77983.1"/>
    <property type="molecule type" value="Genomic_DNA"/>
</dbReference>
<gene>
    <name evidence="1" type="ORF">NBRC111894_3537</name>
</gene>